<accession>A0ABT7K651</accession>
<evidence type="ECO:0000256" key="2">
    <source>
        <dbReference type="ARBA" id="ARBA00022692"/>
    </source>
</evidence>
<keyword evidence="3 5" id="KW-1133">Transmembrane helix</keyword>
<dbReference type="InterPro" id="IPR019691">
    <property type="entry name" value="DUF2585"/>
</dbReference>
<proteinExistence type="inferred from homology"/>
<comment type="subcellular location">
    <subcellularLocation>
        <location evidence="5">Cell membrane</location>
        <topology evidence="5">Multi-pass membrane protein</topology>
    </subcellularLocation>
</comment>
<dbReference type="EMBL" id="JARFYN010000001">
    <property type="protein sequence ID" value="MDL2404084.1"/>
    <property type="molecule type" value="Genomic_DNA"/>
</dbReference>
<dbReference type="HAMAP" id="MF_01514">
    <property type="entry name" value="UPF0314"/>
    <property type="match status" value="1"/>
</dbReference>
<keyword evidence="4 5" id="KW-0472">Membrane</keyword>
<evidence type="ECO:0000256" key="4">
    <source>
        <dbReference type="ARBA" id="ARBA00023136"/>
    </source>
</evidence>
<protein>
    <recommendedName>
        <fullName evidence="5">UPF0314 protein PY650_00115</fullName>
    </recommendedName>
</protein>
<evidence type="ECO:0000256" key="3">
    <source>
        <dbReference type="ARBA" id="ARBA00022989"/>
    </source>
</evidence>
<reference evidence="6" key="1">
    <citation type="submission" date="2023-06" db="EMBL/GenBank/DDBJ databases">
        <title>Phylogenetic Diversity of Rhizobium strains.</title>
        <authorList>
            <person name="Moura F.T."/>
            <person name="Helene L.C.F."/>
            <person name="Hungria M."/>
        </authorList>
    </citation>
    <scope>NUCLEOTIDE SEQUENCE</scope>
    <source>
        <strain evidence="6">CCGE524</strain>
    </source>
</reference>
<feature type="transmembrane region" description="Helical" evidence="5">
    <location>
        <begin position="12"/>
        <end position="30"/>
    </location>
</feature>
<organism evidence="6 7">
    <name type="scientific">Rhizobium calliandrae</name>
    <dbReference type="NCBI Taxonomy" id="1312182"/>
    <lineage>
        <taxon>Bacteria</taxon>
        <taxon>Pseudomonadati</taxon>
        <taxon>Pseudomonadota</taxon>
        <taxon>Alphaproteobacteria</taxon>
        <taxon>Hyphomicrobiales</taxon>
        <taxon>Rhizobiaceae</taxon>
        <taxon>Rhizobium/Agrobacterium group</taxon>
        <taxon>Rhizobium</taxon>
    </lineage>
</organism>
<name>A0ABT7K651_9HYPH</name>
<evidence type="ECO:0000313" key="7">
    <source>
        <dbReference type="Proteomes" id="UP001172630"/>
    </source>
</evidence>
<keyword evidence="2 5" id="KW-0812">Transmembrane</keyword>
<dbReference type="PROSITE" id="PS51257">
    <property type="entry name" value="PROKAR_LIPOPROTEIN"/>
    <property type="match status" value="1"/>
</dbReference>
<comment type="similarity">
    <text evidence="5">Belongs to the UPF0314 family.</text>
</comment>
<keyword evidence="1 5" id="KW-1003">Cell membrane</keyword>
<evidence type="ECO:0000313" key="6">
    <source>
        <dbReference type="EMBL" id="MDL2404084.1"/>
    </source>
</evidence>
<keyword evidence="7" id="KW-1185">Reference proteome</keyword>
<evidence type="ECO:0000256" key="1">
    <source>
        <dbReference type="ARBA" id="ARBA00022475"/>
    </source>
</evidence>
<feature type="transmembrane region" description="Helical" evidence="5">
    <location>
        <begin position="138"/>
        <end position="163"/>
    </location>
</feature>
<dbReference type="RefSeq" id="WP_285877053.1">
    <property type="nucleotide sequence ID" value="NZ_JARFYN010000001.1"/>
</dbReference>
<evidence type="ECO:0000256" key="5">
    <source>
        <dbReference type="HAMAP-Rule" id="MF_01514"/>
    </source>
</evidence>
<dbReference type="Pfam" id="PF10755">
    <property type="entry name" value="DUF2585"/>
    <property type="match status" value="1"/>
</dbReference>
<gene>
    <name evidence="6" type="ORF">PY650_00115</name>
</gene>
<dbReference type="Proteomes" id="UP001172630">
    <property type="component" value="Unassembled WGS sequence"/>
</dbReference>
<sequence length="196" mass="21979">MTARSDAEIRNWQQSLWFIACAAVLLVQILTEYIMGRVPICTCGYVKLFEPVVNSSGNSQHVADWYTPSHIIHGFLFFGLTHLIMRGKPLSMRLSIAMLIESGWEILENSPIIINRYRAATISLDYVGDSIMNSAMDAVFMVVGFLFASHAPVLVTVAVAIFFELLTGWLIRDNLTLNVIMLLWPVEAIKTWQGGL</sequence>
<dbReference type="NCBIfam" id="NF002099">
    <property type="entry name" value="PRK00944.1"/>
    <property type="match status" value="1"/>
</dbReference>
<feature type="transmembrane region" description="Helical" evidence="5">
    <location>
        <begin position="65"/>
        <end position="85"/>
    </location>
</feature>
<comment type="caution">
    <text evidence="6">The sequence shown here is derived from an EMBL/GenBank/DDBJ whole genome shotgun (WGS) entry which is preliminary data.</text>
</comment>